<proteinExistence type="inferred from homology"/>
<sequence length="280" mass="30593">MLDGQTGVDFEREAVAGPQIQRSVGLAKVGFAQKGLETLYQSGCAKIMLPKSYCTIPEAIIVNTGGGLTGGDRFHIHAGVSEGANLCVSSQTAERIYRSIGGQAKVLNNIKVGAGCALEWLPQETILFEGAALHRKFEAHLETNSSFLALETLVLGRAEMGEVLTSLNFNDQWRIWRDGKIIYGDGLRIGAQAMDNLAQPAVFGPNRALAVLLYVAPDANERLDEAKSLLRELNVEAAVSAWNGMMVVRFISEEANMMRSAIKKYLLGFRGRDMPRVWHI</sequence>
<reference evidence="3" key="1">
    <citation type="submission" date="2018-06" db="EMBL/GenBank/DDBJ databases">
        <authorList>
            <person name="Zhirakovskaya E."/>
        </authorList>
    </citation>
    <scope>NUCLEOTIDE SEQUENCE</scope>
</reference>
<evidence type="ECO:0000256" key="2">
    <source>
        <dbReference type="ARBA" id="ARBA00023186"/>
    </source>
</evidence>
<gene>
    <name evidence="3" type="ORF">MNBD_ALPHA11-1775</name>
</gene>
<dbReference type="PANTHER" id="PTHR33643:SF1">
    <property type="entry name" value="UREASE ACCESSORY PROTEIN D"/>
    <property type="match status" value="1"/>
</dbReference>
<comment type="similarity">
    <text evidence="1">Belongs to the UreD family.</text>
</comment>
<dbReference type="InterPro" id="IPR002669">
    <property type="entry name" value="UreD"/>
</dbReference>
<dbReference type="HAMAP" id="MF_01384">
    <property type="entry name" value="UreD"/>
    <property type="match status" value="1"/>
</dbReference>
<evidence type="ECO:0000313" key="3">
    <source>
        <dbReference type="EMBL" id="VAW13846.1"/>
    </source>
</evidence>
<dbReference type="Pfam" id="PF01774">
    <property type="entry name" value="UreD"/>
    <property type="match status" value="1"/>
</dbReference>
<dbReference type="EMBL" id="UOEQ01000024">
    <property type="protein sequence ID" value="VAW13846.1"/>
    <property type="molecule type" value="Genomic_DNA"/>
</dbReference>
<name>A0A3B0U359_9ZZZZ</name>
<dbReference type="GO" id="GO:0016151">
    <property type="term" value="F:nickel cation binding"/>
    <property type="evidence" value="ECO:0007669"/>
    <property type="project" value="InterPro"/>
</dbReference>
<keyword evidence="2" id="KW-0143">Chaperone</keyword>
<organism evidence="3">
    <name type="scientific">hydrothermal vent metagenome</name>
    <dbReference type="NCBI Taxonomy" id="652676"/>
    <lineage>
        <taxon>unclassified sequences</taxon>
        <taxon>metagenomes</taxon>
        <taxon>ecological metagenomes</taxon>
    </lineage>
</organism>
<dbReference type="PANTHER" id="PTHR33643">
    <property type="entry name" value="UREASE ACCESSORY PROTEIN D"/>
    <property type="match status" value="1"/>
</dbReference>
<protein>
    <submittedName>
        <fullName evidence="3">Urease accessory protein UreD</fullName>
    </submittedName>
</protein>
<dbReference type="AlphaFoldDB" id="A0A3B0U359"/>
<accession>A0A3B0U359</accession>
<evidence type="ECO:0000256" key="1">
    <source>
        <dbReference type="ARBA" id="ARBA00007177"/>
    </source>
</evidence>